<reference evidence="1 2" key="1">
    <citation type="journal article" name="Front. Microbiol.">
        <title>Sugar Metabolism of the First Thermophilic Planctomycete Thermogutta terrifontis: Comparative Genomic and Transcriptomic Approaches.</title>
        <authorList>
            <person name="Elcheninov A.G."/>
            <person name="Menzel P."/>
            <person name="Gudbergsdottir S.R."/>
            <person name="Slesarev A.I."/>
            <person name="Kadnikov V.V."/>
            <person name="Krogh A."/>
            <person name="Bonch-Osmolovskaya E.A."/>
            <person name="Peng X."/>
            <person name="Kublanov I.V."/>
        </authorList>
    </citation>
    <scope>NUCLEOTIDE SEQUENCE [LARGE SCALE GENOMIC DNA]</scope>
    <source>
        <strain evidence="1 2">R1</strain>
    </source>
</reference>
<protein>
    <submittedName>
        <fullName evidence="1">Uncharacterized protein</fullName>
    </submittedName>
</protein>
<proteinExistence type="predicted"/>
<sequence>MNMDMQQMSEQSFFELIRDAAQWHLAALLLLPPSASRKCEIQSLLREIQDPALFRIAENWCSDPTTEEYFRIVYPGGQVSLRAVSYLPLVSPGEMLATLEELYDRMGYRNSTEEPPDHLAVLADFYAFLSLRAAYMVANQRQNEFLSFIHLRDDLAVHYLLPVLSSLVEKLQNHQTSSLRATVEWMRDVLHPSACHNLSPPSQVSD</sequence>
<name>A0A286RDR7_9BACT</name>
<dbReference type="Gene3D" id="1.10.3480.10">
    <property type="entry name" value="TorD-like"/>
    <property type="match status" value="1"/>
</dbReference>
<dbReference type="AlphaFoldDB" id="A0A286RDR7"/>
<dbReference type="Pfam" id="PF02613">
    <property type="entry name" value="Nitrate_red_del"/>
    <property type="match status" value="1"/>
</dbReference>
<keyword evidence="2" id="KW-1185">Reference proteome</keyword>
<organism evidence="1 2">
    <name type="scientific">Thermogutta terrifontis</name>
    <dbReference type="NCBI Taxonomy" id="1331910"/>
    <lineage>
        <taxon>Bacteria</taxon>
        <taxon>Pseudomonadati</taxon>
        <taxon>Planctomycetota</taxon>
        <taxon>Planctomycetia</taxon>
        <taxon>Pirellulales</taxon>
        <taxon>Thermoguttaceae</taxon>
        <taxon>Thermogutta</taxon>
    </lineage>
</organism>
<dbReference type="InterPro" id="IPR036411">
    <property type="entry name" value="TorD-like_sf"/>
</dbReference>
<dbReference type="SUPFAM" id="SSF89155">
    <property type="entry name" value="TorD-like"/>
    <property type="match status" value="1"/>
</dbReference>
<evidence type="ECO:0000313" key="1">
    <source>
        <dbReference type="EMBL" id="ASV74108.1"/>
    </source>
</evidence>
<evidence type="ECO:0000313" key="2">
    <source>
        <dbReference type="Proteomes" id="UP000215086"/>
    </source>
</evidence>
<dbReference type="KEGG" id="ttf:THTE_1506"/>
<accession>A0A286RDR7</accession>
<dbReference type="InterPro" id="IPR020945">
    <property type="entry name" value="DMSO/NO3_reduct_chaperone"/>
</dbReference>
<dbReference type="EMBL" id="CP018477">
    <property type="protein sequence ID" value="ASV74108.1"/>
    <property type="molecule type" value="Genomic_DNA"/>
</dbReference>
<dbReference type="Proteomes" id="UP000215086">
    <property type="component" value="Chromosome"/>
</dbReference>
<gene>
    <name evidence="1" type="ORF">THTE_1506</name>
</gene>